<dbReference type="RefSeq" id="WP_006706423.1">
    <property type="nucleotide sequence ID" value="NZ_AGCA01000167.1"/>
</dbReference>
<dbReference type="Proteomes" id="UP000004116">
    <property type="component" value="Unassembled WGS sequence"/>
</dbReference>
<evidence type="ECO:0000259" key="1">
    <source>
        <dbReference type="Pfam" id="PF12919"/>
    </source>
</evidence>
<gene>
    <name evidence="2" type="ORF">Rin_00007320</name>
</gene>
<dbReference type="Gene3D" id="3.90.550.20">
    <property type="match status" value="1"/>
</dbReference>
<dbReference type="InterPro" id="IPR029044">
    <property type="entry name" value="Nucleotide-diphossugar_trans"/>
</dbReference>
<name>G2GY81_9ENTR</name>
<feature type="domain" description="GT44" evidence="1">
    <location>
        <begin position="64"/>
        <end position="91"/>
    </location>
</feature>
<keyword evidence="3" id="KW-1185">Reference proteome</keyword>
<dbReference type="AlphaFoldDB" id="G2GY81"/>
<feature type="non-terminal residue" evidence="2">
    <location>
        <position position="1"/>
    </location>
</feature>
<dbReference type="OrthoDB" id="5489595at2"/>
<dbReference type="SUPFAM" id="SSF53448">
    <property type="entry name" value="Nucleotide-diphospho-sugar transferases"/>
    <property type="match status" value="1"/>
</dbReference>
<protein>
    <recommendedName>
        <fullName evidence="1">GT44 domain-containing protein</fullName>
    </recommendedName>
</protein>
<reference evidence="2 3" key="1">
    <citation type="journal article" date="2012" name="Genome Res.">
        <title>Genomic basis of endosymbiont-conferred protection against an insect parasitoid.</title>
        <authorList>
            <person name="Hansen A.K."/>
            <person name="Vorburger C."/>
            <person name="Moran N.A."/>
        </authorList>
    </citation>
    <scope>NUCLEOTIDE SEQUENCE [LARGE SCALE GENOMIC DNA]</scope>
    <source>
        <strain evidence="3">R5.15</strain>
    </source>
</reference>
<dbReference type="Pfam" id="PF12919">
    <property type="entry name" value="TcdA_TcdB"/>
    <property type="match status" value="1"/>
</dbReference>
<organism evidence="2 3">
    <name type="scientific">Candidatus Regiella insecticola 5.15</name>
    <dbReference type="NCBI Taxonomy" id="1005043"/>
    <lineage>
        <taxon>Bacteria</taxon>
        <taxon>Pseudomonadati</taxon>
        <taxon>Pseudomonadota</taxon>
        <taxon>Gammaproteobacteria</taxon>
        <taxon>Enterobacterales</taxon>
        <taxon>Enterobacteriaceae</taxon>
        <taxon>aphid secondary symbionts</taxon>
        <taxon>Candidatus Regiella</taxon>
    </lineage>
</organism>
<dbReference type="GO" id="GO:0016757">
    <property type="term" value="F:glycosyltransferase activity"/>
    <property type="evidence" value="ECO:0007669"/>
    <property type="project" value="InterPro"/>
</dbReference>
<dbReference type="EMBL" id="AGCA01000167">
    <property type="protein sequence ID" value="EGY29297.1"/>
    <property type="molecule type" value="Genomic_DNA"/>
</dbReference>
<accession>G2GY81</accession>
<evidence type="ECO:0000313" key="3">
    <source>
        <dbReference type="Proteomes" id="UP000004116"/>
    </source>
</evidence>
<proteinExistence type="predicted"/>
<evidence type="ECO:0000313" key="2">
    <source>
        <dbReference type="EMBL" id="EGY29297.1"/>
    </source>
</evidence>
<comment type="caution">
    <text evidence="2">The sequence shown here is derived from an EMBL/GenBank/DDBJ whole genome shotgun (WGS) entry which is preliminary data.</text>
</comment>
<dbReference type="InterPro" id="IPR024770">
    <property type="entry name" value="TcdA/TcdB_cat"/>
</dbReference>
<sequence length="91" mass="10400">SRNKNIALDYFPATSINPQQLRSELFDDNAIYASIEIKSMVGLRGGEGILPQRAVSLQQTEVKKVLHFIWLGKLEAIQQDYITVWQRINPD</sequence>